<comment type="caution">
    <text evidence="5">The sequence shown here is derived from an EMBL/GenBank/DDBJ whole genome shotgun (WGS) entry which is preliminary data.</text>
</comment>
<organism evidence="5 6">
    <name type="scientific">Plectosphaerella plurivora</name>
    <dbReference type="NCBI Taxonomy" id="936078"/>
    <lineage>
        <taxon>Eukaryota</taxon>
        <taxon>Fungi</taxon>
        <taxon>Dikarya</taxon>
        <taxon>Ascomycota</taxon>
        <taxon>Pezizomycotina</taxon>
        <taxon>Sordariomycetes</taxon>
        <taxon>Hypocreomycetidae</taxon>
        <taxon>Glomerellales</taxon>
        <taxon>Plectosphaerellaceae</taxon>
        <taxon>Plectosphaerella</taxon>
    </lineage>
</organism>
<proteinExistence type="inferred from homology"/>
<feature type="compositionally biased region" description="Acidic residues" evidence="4">
    <location>
        <begin position="323"/>
        <end position="336"/>
    </location>
</feature>
<evidence type="ECO:0000256" key="4">
    <source>
        <dbReference type="SAM" id="MobiDB-lite"/>
    </source>
</evidence>
<name>A0A9P9AHY7_9PEZI</name>
<dbReference type="Proteomes" id="UP000770015">
    <property type="component" value="Unassembled WGS sequence"/>
</dbReference>
<dbReference type="InterPro" id="IPR002164">
    <property type="entry name" value="NAP_family"/>
</dbReference>
<feature type="region of interest" description="Disordered" evidence="4">
    <location>
        <begin position="260"/>
        <end position="292"/>
    </location>
</feature>
<dbReference type="Pfam" id="PF00956">
    <property type="entry name" value="NAP"/>
    <property type="match status" value="1"/>
</dbReference>
<feature type="coiled-coil region" evidence="3">
    <location>
        <begin position="28"/>
        <end position="58"/>
    </location>
</feature>
<feature type="compositionally biased region" description="Acidic residues" evidence="4">
    <location>
        <begin position="269"/>
        <end position="290"/>
    </location>
</feature>
<dbReference type="AlphaFoldDB" id="A0A9P9AHY7"/>
<dbReference type="EMBL" id="JAGSXJ010000001">
    <property type="protein sequence ID" value="KAH6696859.1"/>
    <property type="molecule type" value="Genomic_DNA"/>
</dbReference>
<evidence type="ECO:0000256" key="2">
    <source>
        <dbReference type="RuleBase" id="RU003876"/>
    </source>
</evidence>
<keyword evidence="6" id="KW-1185">Reference proteome</keyword>
<evidence type="ECO:0000256" key="1">
    <source>
        <dbReference type="ARBA" id="ARBA00009947"/>
    </source>
</evidence>
<accession>A0A9P9AHY7</accession>
<comment type="similarity">
    <text evidence="1 2">Belongs to the nucleosome assembly protein (NAP) family.</text>
</comment>
<evidence type="ECO:0000256" key="3">
    <source>
        <dbReference type="SAM" id="Coils"/>
    </source>
</evidence>
<evidence type="ECO:0000313" key="5">
    <source>
        <dbReference type="EMBL" id="KAH6696859.1"/>
    </source>
</evidence>
<dbReference type="Gene3D" id="3.30.1120.90">
    <property type="entry name" value="Nucleosome assembly protein"/>
    <property type="match status" value="1"/>
</dbReference>
<reference evidence="5" key="1">
    <citation type="journal article" date="2021" name="Nat. Commun.">
        <title>Genetic determinants of endophytism in the Arabidopsis root mycobiome.</title>
        <authorList>
            <person name="Mesny F."/>
            <person name="Miyauchi S."/>
            <person name="Thiergart T."/>
            <person name="Pickel B."/>
            <person name="Atanasova L."/>
            <person name="Karlsson M."/>
            <person name="Huettel B."/>
            <person name="Barry K.W."/>
            <person name="Haridas S."/>
            <person name="Chen C."/>
            <person name="Bauer D."/>
            <person name="Andreopoulos W."/>
            <person name="Pangilinan J."/>
            <person name="LaButti K."/>
            <person name="Riley R."/>
            <person name="Lipzen A."/>
            <person name="Clum A."/>
            <person name="Drula E."/>
            <person name="Henrissat B."/>
            <person name="Kohler A."/>
            <person name="Grigoriev I.V."/>
            <person name="Martin F.M."/>
            <person name="Hacquard S."/>
        </authorList>
    </citation>
    <scope>NUCLEOTIDE SEQUENCE</scope>
    <source>
        <strain evidence="5">MPI-SDFR-AT-0117</strain>
    </source>
</reference>
<dbReference type="OrthoDB" id="19419at2759"/>
<sequence length="344" mass="39616">MSACGSHDHDHDHEQQFNSLTALKMAALAESNVTYEQLEDLEREFEEAETDIIRYQYEKSQPLYEKRQALISQIPNFWPLVLEQCPPDIDEFIQPLDSNLLLSALKSISVRRFEIDNGGKGDPRSVAIRFEFEENDYFEDKVIEKKFYYRYAREFSGLVSEPVAIKWKDTKHDLTDGLLGLAKKLYDEDADSYTVKFDDKGKEVKRTKPLSATEKQLKEKMESVGMDGVSFFAWFGYVGRRVSPEESAAEVARIRAEVEARKAGKVDEKDEDEDMDDDEDEDEEDEDDFEIFPPGEDLAHAIVMDLWPEALKYFTSAQELEDGFSDMSDDEDEDEAPTLKKVKA</sequence>
<dbReference type="GO" id="GO:0006334">
    <property type="term" value="P:nucleosome assembly"/>
    <property type="evidence" value="ECO:0007669"/>
    <property type="project" value="InterPro"/>
</dbReference>
<evidence type="ECO:0000313" key="6">
    <source>
        <dbReference type="Proteomes" id="UP000770015"/>
    </source>
</evidence>
<feature type="region of interest" description="Disordered" evidence="4">
    <location>
        <begin position="323"/>
        <end position="344"/>
    </location>
</feature>
<keyword evidence="3" id="KW-0175">Coiled coil</keyword>
<dbReference type="InterPro" id="IPR037231">
    <property type="entry name" value="NAP-like_sf"/>
</dbReference>
<gene>
    <name evidence="5" type="ORF">F5X68DRAFT_196210</name>
</gene>
<dbReference type="GO" id="GO:0005634">
    <property type="term" value="C:nucleus"/>
    <property type="evidence" value="ECO:0007669"/>
    <property type="project" value="InterPro"/>
</dbReference>
<dbReference type="SUPFAM" id="SSF143113">
    <property type="entry name" value="NAP-like"/>
    <property type="match status" value="1"/>
</dbReference>
<protein>
    <submittedName>
        <fullName evidence="5">Nucleosome assembly protein</fullName>
    </submittedName>
</protein>
<dbReference type="PANTHER" id="PTHR11875">
    <property type="entry name" value="TESTIS-SPECIFIC Y-ENCODED PROTEIN"/>
    <property type="match status" value="1"/>
</dbReference>